<sequence length="355" mass="38601">MGHRRHRIRQGRRRLAVCGPAVFRHLGQGRELSGRGQCARRHRHRVRTVGLAAVSARELGRSVLRRSGDGRGDHRPTAAERDSRPGAVSLQGGTRPRDARRTRLVGPDPAGGRRRRRLRRLGHFPSGSDRPRPGLRRRGQRCHPRAPGRGGPGRRRVFRPRPAADPTLPGGGDLQGAHRCCRSRGADRSDLASRNQDRPGQSESGDAFEVRGAAGTSGQPHHPPGRGRCPAAGLAARRMAPRCGAAHRLLAVHPARGHTPAGVGASGQDPLAHRARLSGTENRPRPRPFRGPLLARLAPPCHPGHRRASVPDHPAADRPKSVRAGLTLYGLVRELQRTLAYWIGTCPTCHHTFPT</sequence>
<dbReference type="AlphaFoldDB" id="A0A098BIJ6"/>
<gene>
    <name evidence="2" type="ORF">RHRU231_30064</name>
</gene>
<evidence type="ECO:0000313" key="3">
    <source>
        <dbReference type="Proteomes" id="UP000042997"/>
    </source>
</evidence>
<dbReference type="Proteomes" id="UP000042997">
    <property type="component" value="Unassembled WGS sequence"/>
</dbReference>
<proteinExistence type="predicted"/>
<feature type="compositionally biased region" description="Basic and acidic residues" evidence="1">
    <location>
        <begin position="66"/>
        <end position="84"/>
    </location>
</feature>
<feature type="compositionally biased region" description="Basic residues" evidence="1">
    <location>
        <begin position="133"/>
        <end position="159"/>
    </location>
</feature>
<evidence type="ECO:0000256" key="1">
    <source>
        <dbReference type="SAM" id="MobiDB-lite"/>
    </source>
</evidence>
<accession>A0A098BIJ6</accession>
<feature type="compositionally biased region" description="Basic and acidic residues" evidence="1">
    <location>
        <begin position="184"/>
        <end position="197"/>
    </location>
</feature>
<feature type="compositionally biased region" description="Basic residues" evidence="1">
    <location>
        <begin position="112"/>
        <end position="122"/>
    </location>
</feature>
<reference evidence="2 3" key="1">
    <citation type="journal article" date="2014" name="Genome Announc.">
        <title>Draft Genome Sequence of Propane- and Butane-Oxidizing Actinobacterium Rhodococcus ruber IEGM 231.</title>
        <authorList>
            <person name="Ivshina I.B."/>
            <person name="Kuyukina M.S."/>
            <person name="Krivoruchko A.V."/>
            <person name="Barbe V."/>
            <person name="Fischer C."/>
        </authorList>
    </citation>
    <scope>NUCLEOTIDE SEQUENCE [LARGE SCALE GENOMIC DNA]</scope>
</reference>
<protein>
    <submittedName>
        <fullName evidence="2">Uncharacterized protein</fullName>
    </submittedName>
</protein>
<evidence type="ECO:0000313" key="2">
    <source>
        <dbReference type="EMBL" id="CDZ87536.1"/>
    </source>
</evidence>
<name>A0A098BIJ6_9NOCA</name>
<organism evidence="2 3">
    <name type="scientific">Rhodococcus ruber</name>
    <dbReference type="NCBI Taxonomy" id="1830"/>
    <lineage>
        <taxon>Bacteria</taxon>
        <taxon>Bacillati</taxon>
        <taxon>Actinomycetota</taxon>
        <taxon>Actinomycetes</taxon>
        <taxon>Mycobacteriales</taxon>
        <taxon>Nocardiaceae</taxon>
        <taxon>Rhodococcus</taxon>
    </lineage>
</organism>
<dbReference type="EMBL" id="CCSD01000039">
    <property type="protein sequence ID" value="CDZ87536.1"/>
    <property type="molecule type" value="Genomic_DNA"/>
</dbReference>
<feature type="region of interest" description="Disordered" evidence="1">
    <location>
        <begin position="63"/>
        <end position="231"/>
    </location>
</feature>